<dbReference type="RefSeq" id="WP_254083951.1">
    <property type="nucleotide sequence ID" value="NZ_JAHESE010000006.1"/>
</dbReference>
<keyword evidence="1" id="KW-0812">Transmembrane</keyword>
<feature type="transmembrane region" description="Helical" evidence="1">
    <location>
        <begin position="9"/>
        <end position="32"/>
    </location>
</feature>
<evidence type="ECO:0000313" key="3">
    <source>
        <dbReference type="Proteomes" id="UP001319080"/>
    </source>
</evidence>
<evidence type="ECO:0000256" key="1">
    <source>
        <dbReference type="SAM" id="Phobius"/>
    </source>
</evidence>
<protein>
    <submittedName>
        <fullName evidence="2">Uncharacterized protein</fullName>
    </submittedName>
</protein>
<sequence length="289" mass="32725">MNSKTKKELYWIEGILLATFITGVLVFGDALWDGQPIDIQLHDTYFVFTKTLFLVVVFIVLFVMVYGCRAAFSSSGIILKIVMGILVVIVIGTLIIIRSAMYRLRQPAAFMASPPVEERWEGKFSRAKYPSDKYTIAYDTIEADSFRIVLIVAVESDTTFTQTGEVWAQRLVGDSVTQKCVGSIDSEVGVWVPDQQPIPGMFMTVEYSEYGGKINLVGKQGDFIEIPGTLYALDVKDRIYTAYVNGHDTLVHEYDLRNHRGTNLDNKQFLRNDLTFQQAGPGRWLYRQK</sequence>
<keyword evidence="1" id="KW-0472">Membrane</keyword>
<name>A0AAP2GPL9_9BACT</name>
<keyword evidence="1" id="KW-1133">Transmembrane helix</keyword>
<dbReference type="EMBL" id="JAHESE010000006">
    <property type="protein sequence ID" value="MBT1708359.1"/>
    <property type="molecule type" value="Genomic_DNA"/>
</dbReference>
<organism evidence="2 3">
    <name type="scientific">Dawidia cretensis</name>
    <dbReference type="NCBI Taxonomy" id="2782350"/>
    <lineage>
        <taxon>Bacteria</taxon>
        <taxon>Pseudomonadati</taxon>
        <taxon>Bacteroidota</taxon>
        <taxon>Cytophagia</taxon>
        <taxon>Cytophagales</taxon>
        <taxon>Chryseotaleaceae</taxon>
        <taxon>Dawidia</taxon>
    </lineage>
</organism>
<feature type="transmembrane region" description="Helical" evidence="1">
    <location>
        <begin position="44"/>
        <end position="65"/>
    </location>
</feature>
<reference evidence="2 3" key="1">
    <citation type="submission" date="2021-05" db="EMBL/GenBank/DDBJ databases">
        <title>A Polyphasic approach of four new species of the genus Ohtaekwangia: Ohtaekwangia histidinii sp. nov., Ohtaekwangia cretensis sp. nov., Ohtaekwangia indiensis sp. nov., Ohtaekwangia reichenbachii sp. nov. from diverse environment.</title>
        <authorList>
            <person name="Octaviana S."/>
        </authorList>
    </citation>
    <scope>NUCLEOTIDE SEQUENCE [LARGE SCALE GENOMIC DNA]</scope>
    <source>
        <strain evidence="2 3">PWU5</strain>
    </source>
</reference>
<evidence type="ECO:0000313" key="2">
    <source>
        <dbReference type="EMBL" id="MBT1708359.1"/>
    </source>
</evidence>
<dbReference type="AlphaFoldDB" id="A0AAP2GPL9"/>
<dbReference type="Proteomes" id="UP001319080">
    <property type="component" value="Unassembled WGS sequence"/>
</dbReference>
<gene>
    <name evidence="2" type="ORF">KK062_08995</name>
</gene>
<keyword evidence="3" id="KW-1185">Reference proteome</keyword>
<accession>A0AAP2GPL9</accession>
<proteinExistence type="predicted"/>
<feature type="transmembrane region" description="Helical" evidence="1">
    <location>
        <begin position="77"/>
        <end position="97"/>
    </location>
</feature>
<comment type="caution">
    <text evidence="2">The sequence shown here is derived from an EMBL/GenBank/DDBJ whole genome shotgun (WGS) entry which is preliminary data.</text>
</comment>